<dbReference type="GO" id="GO:0016747">
    <property type="term" value="F:acyltransferase activity, transferring groups other than amino-acyl groups"/>
    <property type="evidence" value="ECO:0007669"/>
    <property type="project" value="InterPro"/>
</dbReference>
<dbReference type="CDD" id="cd04301">
    <property type="entry name" value="NAT_SF"/>
    <property type="match status" value="1"/>
</dbReference>
<feature type="compositionally biased region" description="Acidic residues" evidence="1">
    <location>
        <begin position="400"/>
        <end position="410"/>
    </location>
</feature>
<keyword evidence="4" id="KW-1185">Reference proteome</keyword>
<dbReference type="Proteomes" id="UP001383192">
    <property type="component" value="Unassembled WGS sequence"/>
</dbReference>
<dbReference type="InterPro" id="IPR016181">
    <property type="entry name" value="Acyl_CoA_acyltransferase"/>
</dbReference>
<evidence type="ECO:0000313" key="3">
    <source>
        <dbReference type="EMBL" id="KAK7036620.1"/>
    </source>
</evidence>
<feature type="domain" description="N-acetyltransferase" evidence="2">
    <location>
        <begin position="185"/>
        <end position="266"/>
    </location>
</feature>
<dbReference type="Gene3D" id="3.40.630.30">
    <property type="match status" value="1"/>
</dbReference>
<evidence type="ECO:0000256" key="1">
    <source>
        <dbReference type="SAM" id="MobiDB-lite"/>
    </source>
</evidence>
<sequence>MSSSNLYPNNSNMFPKIILHRGLKNQDDNLDILTMLYEELQVAAVEASDPTVDFLSFVAKCFYFAVIYKAAPEVVADVEPKTKYEPQPDYETQNDSIWGRSWTAESKSKTQEFSSSSSSSVHHSNLTENMYDDILGPTPSSGGRFTSDAQNAHNYYDFPTPWGNPPTAAPQRTFPNLTLPSTNYDEPIGMIYLIESQPPPMPGTIGELSIGLILSERYRKFGYGRAAVDKVVRYAFDTIGAHRVQALLTNTYYKDSAINLFTQLHFGHEGTRRRSHFSYVEQEYKDTTCLAIIDTDWVMKNFTRPAPNSLWDEMFLRHERERDELLRWEERKSGLYRTSSTETIRDAAGVCTEVETSSSKSDVEVSESESENENGKGKGKKRQFNHSAGSQLGEGRYASDADDSDVDEDGYNAPQFKYRRLGSEGPSTQAIRRAGSVASSEDGYTSAATSVPSTSSEWDVVDEWSDFSVDDRDNDEM</sequence>
<protein>
    <recommendedName>
        <fullName evidence="2">N-acetyltransferase domain-containing protein</fullName>
    </recommendedName>
</protein>
<gene>
    <name evidence="3" type="ORF">VNI00_011553</name>
</gene>
<dbReference type="EMBL" id="JAYKXP010000050">
    <property type="protein sequence ID" value="KAK7036620.1"/>
    <property type="molecule type" value="Genomic_DNA"/>
</dbReference>
<feature type="region of interest" description="Disordered" evidence="1">
    <location>
        <begin position="348"/>
        <end position="477"/>
    </location>
</feature>
<dbReference type="Pfam" id="PF00583">
    <property type="entry name" value="Acetyltransf_1"/>
    <property type="match status" value="1"/>
</dbReference>
<evidence type="ECO:0000313" key="4">
    <source>
        <dbReference type="Proteomes" id="UP001383192"/>
    </source>
</evidence>
<dbReference type="InterPro" id="IPR000182">
    <property type="entry name" value="GNAT_dom"/>
</dbReference>
<dbReference type="SUPFAM" id="SSF55729">
    <property type="entry name" value="Acyl-CoA N-acyltransferases (Nat)"/>
    <property type="match status" value="1"/>
</dbReference>
<dbReference type="AlphaFoldDB" id="A0AAW0CCY3"/>
<accession>A0AAW0CCY3</accession>
<comment type="caution">
    <text evidence="3">The sequence shown here is derived from an EMBL/GenBank/DDBJ whole genome shotgun (WGS) entry which is preliminary data.</text>
</comment>
<feature type="compositionally biased region" description="Low complexity" evidence="1">
    <location>
        <begin position="445"/>
        <end position="456"/>
    </location>
</feature>
<reference evidence="3 4" key="1">
    <citation type="submission" date="2024-01" db="EMBL/GenBank/DDBJ databases">
        <title>A draft genome for a cacao thread blight-causing isolate of Paramarasmius palmivorus.</title>
        <authorList>
            <person name="Baruah I.K."/>
            <person name="Bukari Y."/>
            <person name="Amoako-Attah I."/>
            <person name="Meinhardt L.W."/>
            <person name="Bailey B.A."/>
            <person name="Cohen S.P."/>
        </authorList>
    </citation>
    <scope>NUCLEOTIDE SEQUENCE [LARGE SCALE GENOMIC DNA]</scope>
    <source>
        <strain evidence="3 4">GH-12</strain>
    </source>
</reference>
<proteinExistence type="predicted"/>
<evidence type="ECO:0000259" key="2">
    <source>
        <dbReference type="Pfam" id="PF00583"/>
    </source>
</evidence>
<organism evidence="3 4">
    <name type="scientific">Paramarasmius palmivorus</name>
    <dbReference type="NCBI Taxonomy" id="297713"/>
    <lineage>
        <taxon>Eukaryota</taxon>
        <taxon>Fungi</taxon>
        <taxon>Dikarya</taxon>
        <taxon>Basidiomycota</taxon>
        <taxon>Agaricomycotina</taxon>
        <taxon>Agaricomycetes</taxon>
        <taxon>Agaricomycetidae</taxon>
        <taxon>Agaricales</taxon>
        <taxon>Marasmiineae</taxon>
        <taxon>Marasmiaceae</taxon>
        <taxon>Paramarasmius</taxon>
    </lineage>
</organism>
<name>A0AAW0CCY3_9AGAR</name>